<dbReference type="GO" id="GO:0046872">
    <property type="term" value="F:metal ion binding"/>
    <property type="evidence" value="ECO:0007669"/>
    <property type="project" value="UniProtKB-KW"/>
</dbReference>
<dbReference type="AlphaFoldDB" id="A0A8X8WX71"/>
<reference evidence="5" key="2">
    <citation type="submission" date="2020-08" db="EMBL/GenBank/DDBJ databases">
        <title>Plant Genome Project.</title>
        <authorList>
            <person name="Zhang R.-G."/>
        </authorList>
    </citation>
    <scope>NUCLEOTIDE SEQUENCE</scope>
    <source>
        <strain evidence="5">Huo1</strain>
        <tissue evidence="5">Leaf</tissue>
    </source>
</reference>
<dbReference type="Pfam" id="PF00168">
    <property type="entry name" value="C2"/>
    <property type="match status" value="2"/>
</dbReference>
<protein>
    <recommendedName>
        <fullName evidence="4">C2 domain-containing protein</fullName>
    </recommendedName>
</protein>
<dbReference type="Gene3D" id="2.60.40.150">
    <property type="entry name" value="C2 domain"/>
    <property type="match status" value="1"/>
</dbReference>
<organism evidence="5">
    <name type="scientific">Salvia splendens</name>
    <name type="common">Scarlet sage</name>
    <dbReference type="NCBI Taxonomy" id="180675"/>
    <lineage>
        <taxon>Eukaryota</taxon>
        <taxon>Viridiplantae</taxon>
        <taxon>Streptophyta</taxon>
        <taxon>Embryophyta</taxon>
        <taxon>Tracheophyta</taxon>
        <taxon>Spermatophyta</taxon>
        <taxon>Magnoliopsida</taxon>
        <taxon>eudicotyledons</taxon>
        <taxon>Gunneridae</taxon>
        <taxon>Pentapetalae</taxon>
        <taxon>asterids</taxon>
        <taxon>lamiids</taxon>
        <taxon>Lamiales</taxon>
        <taxon>Lamiaceae</taxon>
        <taxon>Nepetoideae</taxon>
        <taxon>Mentheae</taxon>
        <taxon>Salviinae</taxon>
        <taxon>Salvia</taxon>
        <taxon>Salvia subgen. Calosphace</taxon>
        <taxon>core Calosphace</taxon>
    </lineage>
</organism>
<dbReference type="InterPro" id="IPR000008">
    <property type="entry name" value="C2_dom"/>
</dbReference>
<dbReference type="Proteomes" id="UP000298416">
    <property type="component" value="Unassembled WGS sequence"/>
</dbReference>
<feature type="region of interest" description="Disordered" evidence="3">
    <location>
        <begin position="153"/>
        <end position="172"/>
    </location>
</feature>
<dbReference type="SUPFAM" id="SSF49562">
    <property type="entry name" value="C2 domain (Calcium/lipid-binding domain, CaLB)"/>
    <property type="match status" value="1"/>
</dbReference>
<name>A0A8X8WX71_SALSN</name>
<feature type="compositionally biased region" description="Basic residues" evidence="3">
    <location>
        <begin position="50"/>
        <end position="61"/>
    </location>
</feature>
<comment type="caution">
    <text evidence="5">The sequence shown here is derived from an EMBL/GenBank/DDBJ whole genome shotgun (WGS) entry which is preliminary data.</text>
</comment>
<feature type="domain" description="C2" evidence="4">
    <location>
        <begin position="1"/>
        <end position="130"/>
    </location>
</feature>
<dbReference type="PROSITE" id="PS50004">
    <property type="entry name" value="C2"/>
    <property type="match status" value="1"/>
</dbReference>
<dbReference type="SMART" id="SM00239">
    <property type="entry name" value="C2"/>
    <property type="match status" value="1"/>
</dbReference>
<feature type="region of interest" description="Disordered" evidence="3">
    <location>
        <begin position="41"/>
        <end position="67"/>
    </location>
</feature>
<keyword evidence="1" id="KW-0479">Metal-binding</keyword>
<dbReference type="EMBL" id="PNBA02000013">
    <property type="protein sequence ID" value="KAG6402700.1"/>
    <property type="molecule type" value="Genomic_DNA"/>
</dbReference>
<dbReference type="PANTHER" id="PTHR46502:SF2">
    <property type="entry name" value="16 KDA PHLOEM PROTEIN 2"/>
    <property type="match status" value="1"/>
</dbReference>
<reference evidence="5" key="1">
    <citation type="submission" date="2018-01" db="EMBL/GenBank/DDBJ databases">
        <authorList>
            <person name="Mao J.F."/>
        </authorList>
    </citation>
    <scope>NUCLEOTIDE SEQUENCE</scope>
    <source>
        <strain evidence="5">Huo1</strain>
        <tissue evidence="5">Leaf</tissue>
    </source>
</reference>
<evidence type="ECO:0000256" key="1">
    <source>
        <dbReference type="ARBA" id="ARBA00022723"/>
    </source>
</evidence>
<proteinExistence type="predicted"/>
<dbReference type="PANTHER" id="PTHR46502">
    <property type="entry name" value="C2 DOMAIN-CONTAINING"/>
    <property type="match status" value="1"/>
</dbReference>
<evidence type="ECO:0000313" key="6">
    <source>
        <dbReference type="Proteomes" id="UP000298416"/>
    </source>
</evidence>
<keyword evidence="2" id="KW-0106">Calcium</keyword>
<evidence type="ECO:0000256" key="2">
    <source>
        <dbReference type="ARBA" id="ARBA00022837"/>
    </source>
</evidence>
<accession>A0A8X8WX71</accession>
<evidence type="ECO:0000313" key="5">
    <source>
        <dbReference type="EMBL" id="KAG6402700.1"/>
    </source>
</evidence>
<evidence type="ECO:0000259" key="4">
    <source>
        <dbReference type="PROSITE" id="PS50004"/>
    </source>
</evidence>
<keyword evidence="6" id="KW-1185">Reference proteome</keyword>
<evidence type="ECO:0000256" key="3">
    <source>
        <dbReference type="SAM" id="MobiDB-lite"/>
    </source>
</evidence>
<dbReference type="InterPro" id="IPR035892">
    <property type="entry name" value="C2_domain_sf"/>
</dbReference>
<sequence length="172" mass="18992">MAKGTLEVLLVSAKGLDDSDFLSGSDPYAILTYRTQEKTSGMGTVPTTLRTKKSMPSHKAHGPTPSLERAVDGSCSEWNESFLFSISSDVPELKIKLMDKDTFTADDFIGEAIIPLQPLFVEDSLPPMAYHVVKDEEYRGEVRVALTFTPQRSRGDEVEEESLGGWKQSCVE</sequence>
<gene>
    <name evidence="5" type="ORF">SASPL_134904</name>
</gene>